<organism evidence="16 17">
    <name type="scientific">Flavisphingopyxis soli</name>
    <dbReference type="NCBI Taxonomy" id="2601267"/>
    <lineage>
        <taxon>Bacteria</taxon>
        <taxon>Pseudomonadati</taxon>
        <taxon>Pseudomonadota</taxon>
        <taxon>Alphaproteobacteria</taxon>
        <taxon>Sphingomonadales</taxon>
        <taxon>Sphingopyxidaceae</taxon>
        <taxon>Flavisphingopyxis</taxon>
    </lineage>
</organism>
<comment type="similarity">
    <text evidence="2 13">Belongs to the AIR synthase family.</text>
</comment>
<evidence type="ECO:0000259" key="15">
    <source>
        <dbReference type="Pfam" id="PF02769"/>
    </source>
</evidence>
<feature type="domain" description="PurM-like N-terminal" evidence="14">
    <location>
        <begin position="69"/>
        <end position="173"/>
    </location>
</feature>
<dbReference type="Proteomes" id="UP000321129">
    <property type="component" value="Unassembled WGS sequence"/>
</dbReference>
<dbReference type="Gene3D" id="3.30.1330.10">
    <property type="entry name" value="PurM-like, N-terminal domain"/>
    <property type="match status" value="1"/>
</dbReference>
<evidence type="ECO:0000256" key="2">
    <source>
        <dbReference type="ARBA" id="ARBA00010280"/>
    </source>
</evidence>
<keyword evidence="13" id="KW-0963">Cytoplasm</keyword>
<evidence type="ECO:0000256" key="12">
    <source>
        <dbReference type="ARBA" id="ARBA00049057"/>
    </source>
</evidence>
<dbReference type="GO" id="GO:0004641">
    <property type="term" value="F:phosphoribosylformylglycinamidine cyclo-ligase activity"/>
    <property type="evidence" value="ECO:0007669"/>
    <property type="project" value="UniProtKB-UniRule"/>
</dbReference>
<dbReference type="InterPro" id="IPR004733">
    <property type="entry name" value="PurM_cligase"/>
</dbReference>
<dbReference type="Pfam" id="PF00586">
    <property type="entry name" value="AIRS"/>
    <property type="match status" value="1"/>
</dbReference>
<dbReference type="GO" id="GO:0005524">
    <property type="term" value="F:ATP binding"/>
    <property type="evidence" value="ECO:0007669"/>
    <property type="project" value="UniProtKB-KW"/>
</dbReference>
<comment type="subcellular location">
    <subcellularLocation>
        <location evidence="13">Cytoplasm</location>
    </subcellularLocation>
</comment>
<dbReference type="Pfam" id="PF02769">
    <property type="entry name" value="AIRS_C"/>
    <property type="match status" value="1"/>
</dbReference>
<dbReference type="InterPro" id="IPR016188">
    <property type="entry name" value="PurM-like_N"/>
</dbReference>
<comment type="caution">
    <text evidence="16">The sequence shown here is derived from an EMBL/GenBank/DDBJ whole genome shotgun (WGS) entry which is preliminary data.</text>
</comment>
<dbReference type="FunFam" id="3.30.1330.10:FF:000001">
    <property type="entry name" value="Phosphoribosylformylglycinamidine cyclo-ligase"/>
    <property type="match status" value="1"/>
</dbReference>
<keyword evidence="6 13" id="KW-0547">Nucleotide-binding</keyword>
<dbReference type="GO" id="GO:0046084">
    <property type="term" value="P:adenine biosynthetic process"/>
    <property type="evidence" value="ECO:0007669"/>
    <property type="project" value="TreeGrafter"/>
</dbReference>
<evidence type="ECO:0000259" key="14">
    <source>
        <dbReference type="Pfam" id="PF00586"/>
    </source>
</evidence>
<comment type="pathway">
    <text evidence="1 13">Purine metabolism; IMP biosynthesis via de novo pathway; 5-amino-1-(5-phospho-D-ribosyl)imidazole from N(2)-formyl-N(1)-(5-phospho-D-ribosyl)glycinamide: step 2/2.</text>
</comment>
<dbReference type="PANTHER" id="PTHR10520">
    <property type="entry name" value="TRIFUNCTIONAL PURINE BIOSYNTHETIC PROTEIN ADENOSINE-3-RELATED"/>
    <property type="match status" value="1"/>
</dbReference>
<evidence type="ECO:0000256" key="3">
    <source>
        <dbReference type="ARBA" id="ARBA00013047"/>
    </source>
</evidence>
<evidence type="ECO:0000313" key="17">
    <source>
        <dbReference type="Proteomes" id="UP000321129"/>
    </source>
</evidence>
<dbReference type="FunFam" id="3.90.650.10:FF:000001">
    <property type="entry name" value="Phosphoribosylformylglycinamidine cyclo-ligase"/>
    <property type="match status" value="1"/>
</dbReference>
<dbReference type="OrthoDB" id="9777881at2"/>
<evidence type="ECO:0000313" key="16">
    <source>
        <dbReference type="EMBL" id="TXC68948.1"/>
    </source>
</evidence>
<accession>A0A5C6UB56</accession>
<dbReference type="Gene3D" id="3.90.650.10">
    <property type="entry name" value="PurM-like C-terminal domain"/>
    <property type="match status" value="1"/>
</dbReference>
<sequence length="372" mass="38040">MSKDETPQNTSDSGYSYAKAGVSIDAGNALVRALGPIARSTARPGADADLGGFGGFFDPRAAGYADPLLVAANDGVGTKVKLAIDSGRHETIGIDLVAMCVNDLIVQGAEPLFFLDYFATGKLDTGVAETVVAGIADGCKQAGCALIGGETAEMPGMYAAGDYDLAGFCVGAVERGEQLTGANVAEGDVLIGVASSGVHSNGYSLVRRLASDKRWALDATAPFDPDQSLLDALLAPTRIYVKSLLPLIRSGRIHALAHITGGGLTENIPRVLPKGLHAHVDAGSWAQPGIMGFLQNEGSIAPDEMARTFNCGIGMVLLVAPGEVDAVSQSLSEAGETVHTIGEVRAGSRGCTVTGPAGSWGSTDAWSASHNG</sequence>
<dbReference type="GO" id="GO:0004637">
    <property type="term" value="F:phosphoribosylamine-glycine ligase activity"/>
    <property type="evidence" value="ECO:0007669"/>
    <property type="project" value="TreeGrafter"/>
</dbReference>
<evidence type="ECO:0000256" key="1">
    <source>
        <dbReference type="ARBA" id="ARBA00004686"/>
    </source>
</evidence>
<dbReference type="GO" id="GO:0006189">
    <property type="term" value="P:'de novo' IMP biosynthetic process"/>
    <property type="evidence" value="ECO:0007669"/>
    <property type="project" value="UniProtKB-UniRule"/>
</dbReference>
<name>A0A5C6UB56_9SPHN</name>
<gene>
    <name evidence="13" type="primary">purM</name>
    <name evidence="16" type="ORF">FSZ31_08305</name>
</gene>
<evidence type="ECO:0000256" key="6">
    <source>
        <dbReference type="ARBA" id="ARBA00022741"/>
    </source>
</evidence>
<dbReference type="NCBIfam" id="TIGR00878">
    <property type="entry name" value="purM"/>
    <property type="match status" value="1"/>
</dbReference>
<evidence type="ECO:0000256" key="10">
    <source>
        <dbReference type="ARBA" id="ARBA00032931"/>
    </source>
</evidence>
<dbReference type="InterPro" id="IPR036921">
    <property type="entry name" value="PurM-like_N_sf"/>
</dbReference>
<dbReference type="GO" id="GO:0005829">
    <property type="term" value="C:cytosol"/>
    <property type="evidence" value="ECO:0007669"/>
    <property type="project" value="TreeGrafter"/>
</dbReference>
<dbReference type="HAMAP" id="MF_00741">
    <property type="entry name" value="AIRS"/>
    <property type="match status" value="1"/>
</dbReference>
<dbReference type="AlphaFoldDB" id="A0A5C6UB56"/>
<dbReference type="SUPFAM" id="SSF56042">
    <property type="entry name" value="PurM C-terminal domain-like"/>
    <property type="match status" value="1"/>
</dbReference>
<dbReference type="RefSeq" id="WP_147122903.1">
    <property type="nucleotide sequence ID" value="NZ_VOPY01000002.1"/>
</dbReference>
<evidence type="ECO:0000256" key="5">
    <source>
        <dbReference type="ARBA" id="ARBA00022598"/>
    </source>
</evidence>
<proteinExistence type="inferred from homology"/>
<reference evidence="16 17" key="1">
    <citation type="submission" date="2019-08" db="EMBL/GenBank/DDBJ databases">
        <title>Sphingorhabdus soil sp. nov., isolated from arctic soil.</title>
        <authorList>
            <person name="Liu Y."/>
        </authorList>
    </citation>
    <scope>NUCLEOTIDE SEQUENCE [LARGE SCALE GENOMIC DNA]</scope>
    <source>
        <strain evidence="16 17">D-2Q-5-6</strain>
    </source>
</reference>
<evidence type="ECO:0000256" key="11">
    <source>
        <dbReference type="ARBA" id="ARBA00033093"/>
    </source>
</evidence>
<dbReference type="UniPathway" id="UPA00074">
    <property type="reaction ID" value="UER00129"/>
</dbReference>
<evidence type="ECO:0000256" key="13">
    <source>
        <dbReference type="HAMAP-Rule" id="MF_00741"/>
    </source>
</evidence>
<keyword evidence="17" id="KW-1185">Reference proteome</keyword>
<protein>
    <recommendedName>
        <fullName evidence="4 13">Phosphoribosylformylglycinamidine cyclo-ligase</fullName>
        <ecNumber evidence="3 13">6.3.3.1</ecNumber>
    </recommendedName>
    <alternativeName>
        <fullName evidence="10 13">AIR synthase</fullName>
    </alternativeName>
    <alternativeName>
        <fullName evidence="11 13">AIRS</fullName>
    </alternativeName>
    <alternativeName>
        <fullName evidence="9 13">Phosphoribosyl-aminoimidazole synthetase</fullName>
    </alternativeName>
</protein>
<keyword evidence="8 13" id="KW-0067">ATP-binding</keyword>
<dbReference type="CDD" id="cd02196">
    <property type="entry name" value="PurM"/>
    <property type="match status" value="1"/>
</dbReference>
<dbReference type="SUPFAM" id="SSF55326">
    <property type="entry name" value="PurM N-terminal domain-like"/>
    <property type="match status" value="1"/>
</dbReference>
<evidence type="ECO:0000256" key="4">
    <source>
        <dbReference type="ARBA" id="ARBA00020367"/>
    </source>
</evidence>
<dbReference type="EMBL" id="VOPY01000002">
    <property type="protein sequence ID" value="TXC68948.1"/>
    <property type="molecule type" value="Genomic_DNA"/>
</dbReference>
<comment type="catalytic activity">
    <reaction evidence="12 13">
        <text>2-formamido-N(1)-(5-O-phospho-beta-D-ribosyl)acetamidine + ATP = 5-amino-1-(5-phospho-beta-D-ribosyl)imidazole + ADP + phosphate + H(+)</text>
        <dbReference type="Rhea" id="RHEA:23032"/>
        <dbReference type="ChEBI" id="CHEBI:15378"/>
        <dbReference type="ChEBI" id="CHEBI:30616"/>
        <dbReference type="ChEBI" id="CHEBI:43474"/>
        <dbReference type="ChEBI" id="CHEBI:137981"/>
        <dbReference type="ChEBI" id="CHEBI:147287"/>
        <dbReference type="ChEBI" id="CHEBI:456216"/>
        <dbReference type="EC" id="6.3.3.1"/>
    </reaction>
</comment>
<dbReference type="InterPro" id="IPR036676">
    <property type="entry name" value="PurM-like_C_sf"/>
</dbReference>
<keyword evidence="5 13" id="KW-0436">Ligase</keyword>
<dbReference type="InterPro" id="IPR010918">
    <property type="entry name" value="PurM-like_C_dom"/>
</dbReference>
<keyword evidence="7 13" id="KW-0658">Purine biosynthesis</keyword>
<feature type="domain" description="PurM-like C-terminal" evidence="15">
    <location>
        <begin position="186"/>
        <end position="349"/>
    </location>
</feature>
<evidence type="ECO:0000256" key="7">
    <source>
        <dbReference type="ARBA" id="ARBA00022755"/>
    </source>
</evidence>
<evidence type="ECO:0000256" key="9">
    <source>
        <dbReference type="ARBA" id="ARBA00031908"/>
    </source>
</evidence>
<dbReference type="EC" id="6.3.3.1" evidence="3 13"/>
<dbReference type="PANTHER" id="PTHR10520:SF12">
    <property type="entry name" value="TRIFUNCTIONAL PURINE BIOSYNTHETIC PROTEIN ADENOSINE-3"/>
    <property type="match status" value="1"/>
</dbReference>
<evidence type="ECO:0000256" key="8">
    <source>
        <dbReference type="ARBA" id="ARBA00022840"/>
    </source>
</evidence>